<feature type="region of interest" description="Disordered" evidence="14">
    <location>
        <begin position="2004"/>
        <end position="2031"/>
    </location>
</feature>
<evidence type="ECO:0000256" key="13">
    <source>
        <dbReference type="SAM" id="Coils"/>
    </source>
</evidence>
<evidence type="ECO:0000256" key="7">
    <source>
        <dbReference type="ARBA" id="ARBA00022679"/>
    </source>
</evidence>
<evidence type="ECO:0000256" key="9">
    <source>
        <dbReference type="ARBA" id="ARBA00022777"/>
    </source>
</evidence>
<dbReference type="InterPro" id="IPR011009">
    <property type="entry name" value="Kinase-like_dom_sf"/>
</dbReference>
<feature type="region of interest" description="Disordered" evidence="14">
    <location>
        <begin position="1325"/>
        <end position="1378"/>
    </location>
</feature>
<feature type="compositionally biased region" description="Low complexity" evidence="14">
    <location>
        <begin position="616"/>
        <end position="636"/>
    </location>
</feature>
<feature type="region of interest" description="Disordered" evidence="14">
    <location>
        <begin position="1887"/>
        <end position="1934"/>
    </location>
</feature>
<dbReference type="FunFam" id="3.10.20.90:FF:000012">
    <property type="entry name" value="Serine/threonine-protein kinase WNK1 isoform 2"/>
    <property type="match status" value="1"/>
</dbReference>
<feature type="compositionally biased region" description="Acidic residues" evidence="14">
    <location>
        <begin position="1203"/>
        <end position="1213"/>
    </location>
</feature>
<feature type="region of interest" description="Disordered" evidence="14">
    <location>
        <begin position="105"/>
        <end position="126"/>
    </location>
</feature>
<feature type="compositionally biased region" description="Low complexity" evidence="14">
    <location>
        <begin position="1409"/>
        <end position="1434"/>
    </location>
</feature>
<evidence type="ECO:0000313" key="16">
    <source>
        <dbReference type="EMBL" id="NXY69789.1"/>
    </source>
</evidence>
<protein>
    <recommendedName>
        <fullName evidence="3">non-specific serine/threonine protein kinase</fullName>
        <ecNumber evidence="3">2.7.11.1</ecNumber>
    </recommendedName>
</protein>
<dbReference type="Pfam" id="PF12202">
    <property type="entry name" value="OSR1_C"/>
    <property type="match status" value="1"/>
</dbReference>
<feature type="compositionally biased region" description="Basic and acidic residues" evidence="14">
    <location>
        <begin position="60"/>
        <end position="84"/>
    </location>
</feature>
<proteinExistence type="predicted"/>
<keyword evidence="4" id="KW-0963">Cytoplasm</keyword>
<feature type="compositionally biased region" description="Polar residues" evidence="14">
    <location>
        <begin position="1918"/>
        <end position="1934"/>
    </location>
</feature>
<dbReference type="Pfam" id="PF00069">
    <property type="entry name" value="Pkinase"/>
    <property type="match status" value="1"/>
</dbReference>
<dbReference type="FunFam" id="1.10.510.10:FF:000006">
    <property type="entry name" value="Serine/threonine-protein kinase WNK1 isoform 2"/>
    <property type="match status" value="1"/>
</dbReference>
<evidence type="ECO:0000259" key="15">
    <source>
        <dbReference type="PROSITE" id="PS50011"/>
    </source>
</evidence>
<feature type="coiled-coil region" evidence="13">
    <location>
        <begin position="2088"/>
        <end position="2115"/>
    </location>
</feature>
<dbReference type="Proteomes" id="UP000583049">
    <property type="component" value="Unassembled WGS sequence"/>
</dbReference>
<dbReference type="InterPro" id="IPR024678">
    <property type="entry name" value="Kinase_OSR1/WNK_CCT"/>
</dbReference>
<feature type="region of interest" description="Disordered" evidence="14">
    <location>
        <begin position="1756"/>
        <end position="1800"/>
    </location>
</feature>
<keyword evidence="6" id="KW-0597">Phosphoprotein</keyword>
<feature type="compositionally biased region" description="Gly residues" evidence="14">
    <location>
        <begin position="46"/>
        <end position="59"/>
    </location>
</feature>
<keyword evidence="8" id="KW-0547">Nucleotide-binding</keyword>
<keyword evidence="13" id="KW-0175">Coiled coil</keyword>
<dbReference type="PROSITE" id="PS00108">
    <property type="entry name" value="PROTEIN_KINASE_ST"/>
    <property type="match status" value="1"/>
</dbReference>
<sequence length="2441" mass="255804">MSGGAADSGTPAPRFLVPPPPPPKNGSSSDSSIGEKLGAAADHGASGAGGAGGGAGSGGRSEEYRRRRHTMDKDSRGAAATEHRFFRRSVICDSNATALELPSLQPAAPSAPVSGGSAAPLVSPPECASQTSCIAVTAAQAPLLLQQPPPPAPLPLEGQSAQEPPAPKDAAPLLPKEEEDEATALPPTSAAGSTSAASREFEERRTQQEDIEELETKAVGISPDGRFLKFDIEIGRGSFKTVYKGLDTDTTVEVAWCELQDRKLSKSERQRFKEEAGMLKGLQHPNIVRFYDSWESTVKGKKCIVLVTELMTSGTLKTYLKRFKVMKIKVLRSWCRQILKGLQFLHTRTPPIIHRDLKCDNIFITGPTGSVKIGDLGLATLKRASFAKSVIGTPEFMAPEMYEEKYDESVDVYAFGMCMLEMATSEYPYSECQNAAQIYRRVTSGVKPASFDKVAIPEVKEIIEGCIRQNKGERYAIKDLLNHAFFQEETGVRVELAEEDDGEKIAIKLWLRIEDIKKLKGKYKDNEAIEFSFDLERDVPEDVAQEMVESGYVCEGDHKTMAKAIKDRVSLIKRKREQRQLVREEQEKKLQEEGSQKQQLEQQQPSSASHAGSKHPLSVTGPTPVPTTSASVSTQVEPEEPEADQHQQLQFQQPSISILSDGTVDSGQGSSVYTESCVSSQQTVSYGSQHDQSISTAAVQGYPASVGQVQSQQHGGYQPPAATQVQGQSASSSASVPSQPTQHTQQNAQQPASSQQPGQYQLQQPSVSAGTTPTQTVSQTQTSQIMPMPQAAAGTQLPVSQPVSIIQGEPQLPVAAPSLPQPSVAPSVPIGSHFLPVGQPLPTSMVPQFSVSQLPVAAPHVSVAQPGFQSLPISMSAGMNQPLLTLATTAAATAVPVGSTVVPSQLPTLMQPVAQLPSQVLPQLLQPAVQSVGLPVSIGQAAEASLPAGDALYQGFPSRLPPQYPGDSSVAPSSAVASVSIPSAVLSPPLPTDAMSQPGYLAPVVQPYVEQNVLVPMGSLGGQVQVPQPTVSLAQQASSASSQQAVLEGTQGVSQSAPSETLPATQPAQSTPLASSMDSAHSDVASGLSDGNENVPASSGRHEGRTTKRHMRRSVRSRSRHEKTARPKLRILNVSNKGDRVVECQLETHNRKMVTFKFDLDGDNPEEIASIMVQNEFILATERDSFVEQVREIIEKADEMLSEDVSVEPEGDQGLESMRTKDDSFFPGSQKLEFKQPDPTSSMPQRIGVPPSSFTQVVHSAGRRFIVSPVPESRLKEQGFFTSPVPGGKETPDIVAASPLHGPGMNLSHSASSLSLQQAFSEMGHAQMTEGPSTAPPVFNQTIPPFPPALSTMAGSGAPPASVAASSISVPSSTGVSLPGSVTLPSESAAVGAAPSASVPSSISPPPASQSGQQSTGVASSVSSPASFSLSTTSQPAQPVTGDIAPSISTPSSLALPSTQVPSVTGLGGVAPAVTSQSAPQIVSSMAGPQTSVALSLPQNVALQLPQLSSSDSVSNLAETTVVSAPQSLPESGQSLDKSQLCNAAGLSLPISAPLSSSVATSICGSVTQPVMHPLLVPSGITSTPVLPQIPGATPMLPQVPLPGVLPQPVTNLPAVQQTLIHSQPQPAPLPNQPHIHCLEADPDAQSKAPGIDDIKTLEEKLRSLFSEHGNVGTTHPSVSLETSLVMETTVIPGIPTTAVAPTKPLTSISTCIPPSSLPLGPTGLPVLTPVATPGQVITPVSYISASSSIATAVVKPGTSPSKPPLSRVPVLPVGSELPAGTPSSEPLPPFPGPSLTQSQQPLEDLDAKLRRTLSPETVPVTSAPACSVPSVASTTVTGLVSTATQSLKDASASSGGETSAMASTAGAGVLKMGRFQVSVAVDDVLKEGDKPETKPVQFETTSTDSSSLSGSSPESTLVKQSGSRKSEAVTDSSLDVVDGIPQTVPVLQLPVDVGQPTKVGRFQVTTTTDQVGRFSVSKTQDEVSCAEKEPMTLPLSVDLEQVASSAATPKKELESRQSPHMNGPSSEPEAAFLSGMAKDLDDGSGSPDSLQPLGSKISLPVQSLSNSFNSSYMSSDNESDIEDEDLKLELRRLREKHLKEIQELQSRQKQEIESLYMKLGKAPPAVIIPPAAPLSGRRRRPTKGKSSKSSRSSSQGNKSPQLSGNLSAQSAPSVLPPQQTLHPPGSVPEIGQNHLLQPLKPSPSSENLYSAFTSDGALSVPSLSAPGQGCAKFNCASERVTFKPGGRRTRFLSTPCLALWKMVKKVCPCNQLCRTSSTNTVGATVNSQAPPSQPAALASSRKGTFTDDLHKLVDNWARDAMNLSGKKVGKGHSNYEGPGMARKFSAPGQLCISMTSSLGATPISASSATSLGPFTKAMCPPQQYGYPAASFAAPWSGTGGPAQPPLGQFQPVGAASLQSFNISNLQKSISNPPGSNLRTT</sequence>
<dbReference type="PANTHER" id="PTHR13902">
    <property type="entry name" value="SERINE/THREONINE-PROTEIN KINASE WNK WITH NO LYSINE -RELATED"/>
    <property type="match status" value="1"/>
</dbReference>
<dbReference type="InterPro" id="IPR000719">
    <property type="entry name" value="Prot_kinase_dom"/>
</dbReference>
<dbReference type="CDD" id="cd14030">
    <property type="entry name" value="STKc_WNK1"/>
    <property type="match status" value="1"/>
</dbReference>
<feature type="region of interest" description="Disordered" evidence="14">
    <location>
        <begin position="145"/>
        <end position="212"/>
    </location>
</feature>
<dbReference type="InterPro" id="IPR050588">
    <property type="entry name" value="WNK_Ser-Thr_kinase"/>
</dbReference>
<dbReference type="EMBL" id="VWPO01000368">
    <property type="protein sequence ID" value="NXY69789.1"/>
    <property type="molecule type" value="Genomic_DNA"/>
</dbReference>
<organism evidence="16 17">
    <name type="scientific">Glareola pratincola</name>
    <name type="common">Collared pratincole</name>
    <name type="synonym">Hirundo pratincola</name>
    <dbReference type="NCBI Taxonomy" id="43316"/>
    <lineage>
        <taxon>Eukaryota</taxon>
        <taxon>Metazoa</taxon>
        <taxon>Chordata</taxon>
        <taxon>Craniata</taxon>
        <taxon>Vertebrata</taxon>
        <taxon>Euteleostomi</taxon>
        <taxon>Archelosauria</taxon>
        <taxon>Archosauria</taxon>
        <taxon>Dinosauria</taxon>
        <taxon>Saurischia</taxon>
        <taxon>Theropoda</taxon>
        <taxon>Coelurosauria</taxon>
        <taxon>Aves</taxon>
        <taxon>Neognathae</taxon>
        <taxon>Neoaves</taxon>
        <taxon>Charadriiformes</taxon>
        <taxon>Glareolidae</taxon>
        <taxon>Glareola</taxon>
    </lineage>
</organism>
<keyword evidence="5" id="KW-0723">Serine/threonine-protein kinase</keyword>
<feature type="region of interest" description="Disordered" evidence="14">
    <location>
        <begin position="580"/>
        <end position="650"/>
    </location>
</feature>
<comment type="catalytic activity">
    <reaction evidence="12">
        <text>L-seryl-[protein] + ATP = O-phospho-L-seryl-[protein] + ADP + H(+)</text>
        <dbReference type="Rhea" id="RHEA:17989"/>
        <dbReference type="Rhea" id="RHEA-COMP:9863"/>
        <dbReference type="Rhea" id="RHEA-COMP:11604"/>
        <dbReference type="ChEBI" id="CHEBI:15378"/>
        <dbReference type="ChEBI" id="CHEBI:29999"/>
        <dbReference type="ChEBI" id="CHEBI:30616"/>
        <dbReference type="ChEBI" id="CHEBI:83421"/>
        <dbReference type="ChEBI" id="CHEBI:456216"/>
        <dbReference type="EC" id="2.7.11.1"/>
    </reaction>
</comment>
<feature type="compositionally biased region" description="Polar residues" evidence="14">
    <location>
        <begin position="1051"/>
        <end position="1079"/>
    </location>
</feature>
<dbReference type="Gene3D" id="3.10.20.90">
    <property type="entry name" value="Phosphatidylinositol 3-kinase Catalytic Subunit, Chain A, domain 1"/>
    <property type="match status" value="2"/>
</dbReference>
<dbReference type="GO" id="GO:0005737">
    <property type="term" value="C:cytoplasm"/>
    <property type="evidence" value="ECO:0007669"/>
    <property type="project" value="UniProtKB-SubCell"/>
</dbReference>
<feature type="region of interest" description="Disordered" evidence="14">
    <location>
        <begin position="2127"/>
        <end position="2209"/>
    </location>
</feature>
<accession>A0A7L4LWK8</accession>
<feature type="compositionally biased region" description="Polar residues" evidence="14">
    <location>
        <begin position="2161"/>
        <end position="2182"/>
    </location>
</feature>
<dbReference type="Pfam" id="PF24889">
    <property type="entry name" value="CCTL2_WNK"/>
    <property type="match status" value="1"/>
</dbReference>
<feature type="domain" description="Protein kinase" evidence="15">
    <location>
        <begin position="228"/>
        <end position="486"/>
    </location>
</feature>
<keyword evidence="17" id="KW-1185">Reference proteome</keyword>
<feature type="compositionally biased region" description="Low complexity" evidence="14">
    <location>
        <begin position="1354"/>
        <end position="1377"/>
    </location>
</feature>
<dbReference type="SMART" id="SM00220">
    <property type="entry name" value="S_TKc"/>
    <property type="match status" value="1"/>
</dbReference>
<feature type="region of interest" description="Disordered" evidence="14">
    <location>
        <begin position="1203"/>
        <end position="1222"/>
    </location>
</feature>
<feature type="compositionally biased region" description="Low complexity" evidence="14">
    <location>
        <begin position="705"/>
        <end position="784"/>
    </location>
</feature>
<comment type="catalytic activity">
    <reaction evidence="11">
        <text>L-threonyl-[protein] + ATP = O-phospho-L-threonyl-[protein] + ADP + H(+)</text>
        <dbReference type="Rhea" id="RHEA:46608"/>
        <dbReference type="Rhea" id="RHEA-COMP:11060"/>
        <dbReference type="Rhea" id="RHEA-COMP:11605"/>
        <dbReference type="ChEBI" id="CHEBI:15378"/>
        <dbReference type="ChEBI" id="CHEBI:30013"/>
        <dbReference type="ChEBI" id="CHEBI:30616"/>
        <dbReference type="ChEBI" id="CHEBI:61977"/>
        <dbReference type="ChEBI" id="CHEBI:456216"/>
        <dbReference type="EC" id="2.7.11.1"/>
    </reaction>
</comment>
<feature type="compositionally biased region" description="Basic and acidic residues" evidence="14">
    <location>
        <begin position="199"/>
        <end position="208"/>
    </location>
</feature>
<comment type="cofactor">
    <cofactor evidence="1">
        <name>Mg(2+)</name>
        <dbReference type="ChEBI" id="CHEBI:18420"/>
    </cofactor>
</comment>
<dbReference type="EC" id="2.7.11.1" evidence="3"/>
<evidence type="ECO:0000256" key="11">
    <source>
        <dbReference type="ARBA" id="ARBA00047899"/>
    </source>
</evidence>
<feature type="region of interest" description="Disordered" evidence="14">
    <location>
        <begin position="1"/>
        <end position="87"/>
    </location>
</feature>
<feature type="compositionally biased region" description="Basic residues" evidence="14">
    <location>
        <begin position="2137"/>
        <end position="2149"/>
    </location>
</feature>
<evidence type="ECO:0000313" key="17">
    <source>
        <dbReference type="Proteomes" id="UP000583049"/>
    </source>
</evidence>
<dbReference type="FunFam" id="3.10.20.90:FF:000007">
    <property type="entry name" value="Serine/threonine-protein kinase WNK1 isoform 1"/>
    <property type="match status" value="1"/>
</dbReference>
<feature type="compositionally biased region" description="Basic residues" evidence="14">
    <location>
        <begin position="1107"/>
        <end position="1128"/>
    </location>
</feature>
<keyword evidence="10" id="KW-0067">ATP-binding</keyword>
<dbReference type="PROSITE" id="PS50011">
    <property type="entry name" value="PROTEIN_KINASE_DOM"/>
    <property type="match status" value="1"/>
</dbReference>
<feature type="non-terminal residue" evidence="16">
    <location>
        <position position="1"/>
    </location>
</feature>
<dbReference type="InterPro" id="IPR008271">
    <property type="entry name" value="Ser/Thr_kinase_AS"/>
</dbReference>
<evidence type="ECO:0000256" key="12">
    <source>
        <dbReference type="ARBA" id="ARBA00048679"/>
    </source>
</evidence>
<evidence type="ECO:0000256" key="5">
    <source>
        <dbReference type="ARBA" id="ARBA00022527"/>
    </source>
</evidence>
<feature type="compositionally biased region" description="Polar residues" evidence="14">
    <location>
        <begin position="1447"/>
        <end position="1460"/>
    </location>
</feature>
<feature type="region of interest" description="Disordered" evidence="14">
    <location>
        <begin position="2282"/>
        <end position="2302"/>
    </location>
</feature>
<dbReference type="Gene3D" id="3.30.200.20">
    <property type="entry name" value="Phosphorylase Kinase, domain 1"/>
    <property type="match status" value="1"/>
</dbReference>
<feature type="non-terminal residue" evidence="16">
    <location>
        <position position="2441"/>
    </location>
</feature>
<feature type="region of interest" description="Disordered" evidence="14">
    <location>
        <begin position="1042"/>
        <end position="1128"/>
    </location>
</feature>
<evidence type="ECO:0000256" key="3">
    <source>
        <dbReference type="ARBA" id="ARBA00012513"/>
    </source>
</evidence>
<evidence type="ECO:0000256" key="2">
    <source>
        <dbReference type="ARBA" id="ARBA00004496"/>
    </source>
</evidence>
<reference evidence="16 17" key="1">
    <citation type="submission" date="2019-09" db="EMBL/GenBank/DDBJ databases">
        <title>Bird 10,000 Genomes (B10K) Project - Family phase.</title>
        <authorList>
            <person name="Zhang G."/>
        </authorList>
    </citation>
    <scope>NUCLEOTIDE SEQUENCE [LARGE SCALE GENOMIC DNA]</scope>
    <source>
        <strain evidence="16">B10K-CU-031-08</strain>
        <tissue evidence="16">Muscle</tissue>
    </source>
</reference>
<evidence type="ECO:0000256" key="8">
    <source>
        <dbReference type="ARBA" id="ARBA00022741"/>
    </source>
</evidence>
<dbReference type="GO" id="GO:0005524">
    <property type="term" value="F:ATP binding"/>
    <property type="evidence" value="ECO:0007669"/>
    <property type="project" value="UniProtKB-KW"/>
</dbReference>
<keyword evidence="9 16" id="KW-0418">Kinase</keyword>
<feature type="compositionally biased region" description="Basic and acidic residues" evidence="14">
    <location>
        <begin position="580"/>
        <end position="595"/>
    </location>
</feature>
<feature type="compositionally biased region" description="Low complexity" evidence="14">
    <location>
        <begin position="2150"/>
        <end position="2160"/>
    </location>
</feature>
<feature type="compositionally biased region" description="Low complexity" evidence="14">
    <location>
        <begin position="2288"/>
        <end position="2301"/>
    </location>
</feature>
<evidence type="ECO:0000256" key="1">
    <source>
        <dbReference type="ARBA" id="ARBA00001946"/>
    </source>
</evidence>
<gene>
    <name evidence="16" type="primary">Wnk1_0</name>
    <name evidence="16" type="ORF">GLAPRA_R06294</name>
</gene>
<evidence type="ECO:0000256" key="10">
    <source>
        <dbReference type="ARBA" id="ARBA00022840"/>
    </source>
</evidence>
<dbReference type="SUPFAM" id="SSF56112">
    <property type="entry name" value="Protein kinase-like (PK-like)"/>
    <property type="match status" value="1"/>
</dbReference>
<feature type="compositionally biased region" description="Low complexity" evidence="14">
    <location>
        <begin position="183"/>
        <end position="198"/>
    </location>
</feature>
<feature type="compositionally biased region" description="Low complexity" evidence="14">
    <location>
        <begin position="1901"/>
        <end position="1917"/>
    </location>
</feature>
<feature type="compositionally biased region" description="Low complexity" evidence="14">
    <location>
        <begin position="105"/>
        <end position="120"/>
    </location>
</feature>
<feature type="compositionally biased region" description="Low complexity" evidence="14">
    <location>
        <begin position="25"/>
        <end position="45"/>
    </location>
</feature>
<name>A0A7L4LWK8_GLAPT</name>
<evidence type="ECO:0000256" key="6">
    <source>
        <dbReference type="ARBA" id="ARBA00022553"/>
    </source>
</evidence>
<keyword evidence="7" id="KW-0808">Transferase</keyword>
<feature type="region of interest" description="Disordered" evidence="14">
    <location>
        <begin position="1395"/>
        <end position="1460"/>
    </location>
</feature>
<dbReference type="GO" id="GO:0004674">
    <property type="term" value="F:protein serine/threonine kinase activity"/>
    <property type="evidence" value="ECO:0007669"/>
    <property type="project" value="UniProtKB-KW"/>
</dbReference>
<evidence type="ECO:0000256" key="14">
    <source>
        <dbReference type="SAM" id="MobiDB-lite"/>
    </source>
</evidence>
<dbReference type="Gene3D" id="1.10.510.10">
    <property type="entry name" value="Transferase(Phosphotransferase) domain 1"/>
    <property type="match status" value="1"/>
</dbReference>
<comment type="caution">
    <text evidence="16">The sequence shown here is derived from an EMBL/GenBank/DDBJ whole genome shotgun (WGS) entry which is preliminary data.</text>
</comment>
<dbReference type="FunFam" id="3.30.200.20:FF:000494">
    <property type="entry name" value="serine/threonine-protein kinase WNK2 isoform X2"/>
    <property type="match status" value="1"/>
</dbReference>
<evidence type="ECO:0000256" key="4">
    <source>
        <dbReference type="ARBA" id="ARBA00022490"/>
    </source>
</evidence>
<dbReference type="InterPro" id="IPR056865">
    <property type="entry name" value="CCTL2_WNK"/>
</dbReference>
<comment type="subcellular location">
    <subcellularLocation>
        <location evidence="2">Cytoplasm</location>
    </subcellularLocation>
</comment>
<feature type="region of interest" description="Disordered" evidence="14">
    <location>
        <begin position="705"/>
        <end position="796"/>
    </location>
</feature>